<keyword evidence="3" id="KW-1185">Reference proteome</keyword>
<dbReference type="SUPFAM" id="SSF53474">
    <property type="entry name" value="alpha/beta-Hydrolases"/>
    <property type="match status" value="1"/>
</dbReference>
<dbReference type="PANTHER" id="PTHR43798:SF33">
    <property type="entry name" value="HYDROLASE, PUTATIVE (AFU_ORTHOLOGUE AFUA_2G14860)-RELATED"/>
    <property type="match status" value="1"/>
</dbReference>
<dbReference type="Pfam" id="PF12697">
    <property type="entry name" value="Abhydrolase_6"/>
    <property type="match status" value="1"/>
</dbReference>
<dbReference type="InterPro" id="IPR050266">
    <property type="entry name" value="AB_hydrolase_sf"/>
</dbReference>
<dbReference type="GO" id="GO:0016020">
    <property type="term" value="C:membrane"/>
    <property type="evidence" value="ECO:0007669"/>
    <property type="project" value="TreeGrafter"/>
</dbReference>
<gene>
    <name evidence="2" type="ORF">FOZ76_17510</name>
</gene>
<evidence type="ECO:0000259" key="1">
    <source>
        <dbReference type="Pfam" id="PF12697"/>
    </source>
</evidence>
<dbReference type="InterPro" id="IPR029058">
    <property type="entry name" value="AB_hydrolase_fold"/>
</dbReference>
<dbReference type="Proteomes" id="UP000318405">
    <property type="component" value="Unassembled WGS sequence"/>
</dbReference>
<dbReference type="RefSeq" id="WP_143949582.1">
    <property type="nucleotide sequence ID" value="NZ_BAABMB010000001.1"/>
</dbReference>
<dbReference type="EMBL" id="VLTJ01000031">
    <property type="protein sequence ID" value="TSH92032.1"/>
    <property type="molecule type" value="Genomic_DNA"/>
</dbReference>
<dbReference type="Gene3D" id="3.40.50.1820">
    <property type="entry name" value="alpha/beta hydrolase"/>
    <property type="match status" value="1"/>
</dbReference>
<proteinExistence type="predicted"/>
<dbReference type="PANTHER" id="PTHR43798">
    <property type="entry name" value="MONOACYLGLYCEROL LIPASE"/>
    <property type="match status" value="1"/>
</dbReference>
<comment type="caution">
    <text evidence="2">The sequence shown here is derived from an EMBL/GenBank/DDBJ whole genome shotgun (WGS) entry which is preliminary data.</text>
</comment>
<protein>
    <submittedName>
        <fullName evidence="2">Alpha/beta hydrolase</fullName>
    </submittedName>
</protein>
<dbReference type="GO" id="GO:0047372">
    <property type="term" value="F:monoacylglycerol lipase activity"/>
    <property type="evidence" value="ECO:0007669"/>
    <property type="project" value="TreeGrafter"/>
</dbReference>
<feature type="domain" description="AB hydrolase-1" evidence="1">
    <location>
        <begin position="62"/>
        <end position="310"/>
    </location>
</feature>
<reference evidence="2 3" key="1">
    <citation type="submission" date="2019-07" db="EMBL/GenBank/DDBJ databases">
        <title>Qingshengfaniella alkalisoli gen. nov., sp. nov., isolated from saline soil.</title>
        <authorList>
            <person name="Xu L."/>
            <person name="Huang X.-X."/>
            <person name="Sun J.-Q."/>
        </authorList>
    </citation>
    <scope>NUCLEOTIDE SEQUENCE [LARGE SCALE GENOMIC DNA]</scope>
    <source>
        <strain evidence="2 3">DSM 27279</strain>
    </source>
</reference>
<dbReference type="AlphaFoldDB" id="A0A556AGN4"/>
<evidence type="ECO:0000313" key="3">
    <source>
        <dbReference type="Proteomes" id="UP000318405"/>
    </source>
</evidence>
<name>A0A556AGN4_9BURK</name>
<sequence length="322" mass="35603">MQAHSAPASGQALLAELEGRQPPYPAWFAWALDQEPERERVDVGDDTTVEMLTWGEPGKPGLLLLHGNAAHADWWSFIAPYFAEHYRVAAFSWSGMGNSDWRKQYSLAAYADEIDAVAQAAGLFDAPQKPVAVAHSFGTFPALVYGATRGERLAGLVSMDSAILSPADRERLGRQSRPTEDAEPHRVHPTLESLVQRFRFMPPQPCENLYVVDHIARRSVYTIMPWEKDGPGYTWSFDPSIRQTLERGDPTEPLRALRCPVAFIDGEQSALMDKDAQAVRAALVPDAPVIRIPNAHHHLMADQPMAVVAALRALLAVWPGAR</sequence>
<keyword evidence="2" id="KW-0378">Hydrolase</keyword>
<organism evidence="2 3">
    <name type="scientific">Verticiella sediminum</name>
    <dbReference type="NCBI Taxonomy" id="1247510"/>
    <lineage>
        <taxon>Bacteria</taxon>
        <taxon>Pseudomonadati</taxon>
        <taxon>Pseudomonadota</taxon>
        <taxon>Betaproteobacteria</taxon>
        <taxon>Burkholderiales</taxon>
        <taxon>Alcaligenaceae</taxon>
        <taxon>Verticiella</taxon>
    </lineage>
</organism>
<dbReference type="InterPro" id="IPR000073">
    <property type="entry name" value="AB_hydrolase_1"/>
</dbReference>
<dbReference type="GO" id="GO:0046464">
    <property type="term" value="P:acylglycerol catabolic process"/>
    <property type="evidence" value="ECO:0007669"/>
    <property type="project" value="TreeGrafter"/>
</dbReference>
<accession>A0A556AGN4</accession>
<evidence type="ECO:0000313" key="2">
    <source>
        <dbReference type="EMBL" id="TSH92032.1"/>
    </source>
</evidence>
<dbReference type="OrthoDB" id="9802676at2"/>